<dbReference type="RefSeq" id="WP_050739622.1">
    <property type="nucleotide sequence ID" value="NZ_LGYO01000015.1"/>
</dbReference>
<protein>
    <submittedName>
        <fullName evidence="1">Uncharacterized protein</fullName>
    </submittedName>
</protein>
<dbReference type="Proteomes" id="UP000036873">
    <property type="component" value="Unassembled WGS sequence"/>
</dbReference>
<comment type="caution">
    <text evidence="1">The sequence shown here is derived from an EMBL/GenBank/DDBJ whole genome shotgun (WGS) entry which is preliminary data.</text>
</comment>
<gene>
    <name evidence="1" type="ORF">AKG39_06765</name>
</gene>
<proteinExistence type="predicted"/>
<dbReference type="OrthoDB" id="1778881at2"/>
<keyword evidence="2" id="KW-1185">Reference proteome</keyword>
<reference evidence="2" key="1">
    <citation type="submission" date="2015-07" db="EMBL/GenBank/DDBJ databases">
        <title>Draft genome sequence of Acetobacterium bakii DSM 8293, a potential psychrophilic chemical producer through syngas fermentation.</title>
        <authorList>
            <person name="Song Y."/>
            <person name="Hwang S."/>
            <person name="Cho B.-K."/>
        </authorList>
    </citation>
    <scope>NUCLEOTIDE SEQUENCE [LARGE SCALE GENOMIC DNA]</scope>
    <source>
        <strain evidence="2">DSM 8239</strain>
    </source>
</reference>
<dbReference type="AlphaFoldDB" id="A0A0L6U1G3"/>
<name>A0A0L6U1G3_9FIRM</name>
<evidence type="ECO:0000313" key="2">
    <source>
        <dbReference type="Proteomes" id="UP000036873"/>
    </source>
</evidence>
<evidence type="ECO:0000313" key="1">
    <source>
        <dbReference type="EMBL" id="KNZ42334.1"/>
    </source>
</evidence>
<dbReference type="EMBL" id="LGYO01000015">
    <property type="protein sequence ID" value="KNZ42334.1"/>
    <property type="molecule type" value="Genomic_DNA"/>
</dbReference>
<organism evidence="1 2">
    <name type="scientific">Acetobacterium bakii</name>
    <dbReference type="NCBI Taxonomy" id="52689"/>
    <lineage>
        <taxon>Bacteria</taxon>
        <taxon>Bacillati</taxon>
        <taxon>Bacillota</taxon>
        <taxon>Clostridia</taxon>
        <taxon>Eubacteriales</taxon>
        <taxon>Eubacteriaceae</taxon>
        <taxon>Acetobacterium</taxon>
    </lineage>
</organism>
<sequence>MQYITESDLKVIEKNTFKVPRFLLGGLYKKISADSKLLFALMMDRQSYTFEDLGNESGYSLELIKYCVKELQKAGLVQINDSIISSIQLRRII</sequence>
<accession>A0A0L6U1G3</accession>